<gene>
    <name evidence="2" type="ORF">ACFO0G_04095</name>
</gene>
<comment type="caution">
    <text evidence="2">The sequence shown here is derived from an EMBL/GenBank/DDBJ whole genome shotgun (WGS) entry which is preliminary data.</text>
</comment>
<dbReference type="Proteomes" id="UP001595778">
    <property type="component" value="Unassembled WGS sequence"/>
</dbReference>
<name>A0ABV8WJ40_9MICC</name>
<feature type="compositionally biased region" description="Basic and acidic residues" evidence="1">
    <location>
        <begin position="113"/>
        <end position="127"/>
    </location>
</feature>
<sequence>MNDNSSIENTPTPDETPEERELRGRYVKGDFGKAGAQRGRHAEDEEGQYVEGDYGGAGAEGGLPEPLGDRTVGAGRYVKADYGEAGPVPGRSAASETGRYPKGDYGKGGSVDPTRKPGDEPDARAER</sequence>
<feature type="region of interest" description="Disordered" evidence="1">
    <location>
        <begin position="1"/>
        <end position="127"/>
    </location>
</feature>
<evidence type="ECO:0000256" key="1">
    <source>
        <dbReference type="SAM" id="MobiDB-lite"/>
    </source>
</evidence>
<feature type="compositionally biased region" description="Basic and acidic residues" evidence="1">
    <location>
        <begin position="19"/>
        <end position="31"/>
    </location>
</feature>
<reference evidence="3" key="1">
    <citation type="journal article" date="2019" name="Int. J. Syst. Evol. Microbiol.">
        <title>The Global Catalogue of Microorganisms (GCM) 10K type strain sequencing project: providing services to taxonomists for standard genome sequencing and annotation.</title>
        <authorList>
            <consortium name="The Broad Institute Genomics Platform"/>
            <consortium name="The Broad Institute Genome Sequencing Center for Infectious Disease"/>
            <person name="Wu L."/>
            <person name="Ma J."/>
        </authorList>
    </citation>
    <scope>NUCLEOTIDE SEQUENCE [LARGE SCALE GENOMIC DNA]</scope>
    <source>
        <strain evidence="3">PJ61</strain>
    </source>
</reference>
<dbReference type="EMBL" id="JBHSDQ010000001">
    <property type="protein sequence ID" value="MFC4395261.1"/>
    <property type="molecule type" value="Genomic_DNA"/>
</dbReference>
<evidence type="ECO:0000313" key="3">
    <source>
        <dbReference type="Proteomes" id="UP001595778"/>
    </source>
</evidence>
<protein>
    <submittedName>
        <fullName evidence="2">Uncharacterized protein</fullName>
    </submittedName>
</protein>
<evidence type="ECO:0000313" key="2">
    <source>
        <dbReference type="EMBL" id="MFC4395261.1"/>
    </source>
</evidence>
<accession>A0ABV8WJ40</accession>
<keyword evidence="3" id="KW-1185">Reference proteome</keyword>
<dbReference type="RefSeq" id="WP_376976529.1">
    <property type="nucleotide sequence ID" value="NZ_JBHSDQ010000001.1"/>
</dbReference>
<proteinExistence type="predicted"/>
<organism evidence="2 3">
    <name type="scientific">Arthrobacter sedimenti</name>
    <dbReference type="NCBI Taxonomy" id="2694931"/>
    <lineage>
        <taxon>Bacteria</taxon>
        <taxon>Bacillati</taxon>
        <taxon>Actinomycetota</taxon>
        <taxon>Actinomycetes</taxon>
        <taxon>Micrococcales</taxon>
        <taxon>Micrococcaceae</taxon>
        <taxon>Arthrobacter</taxon>
    </lineage>
</organism>